<keyword evidence="2" id="KW-0489">Methyltransferase</keyword>
<feature type="domain" description="Methyltransferase type 11" evidence="1">
    <location>
        <begin position="92"/>
        <end position="185"/>
    </location>
</feature>
<reference evidence="2 3" key="1">
    <citation type="submission" date="2018-01" db="EMBL/GenBank/DDBJ databases">
        <title>G. obscuriglobus.</title>
        <authorList>
            <person name="Franke J."/>
            <person name="Blomberg W."/>
            <person name="Selmecki A."/>
        </authorList>
    </citation>
    <scope>NUCLEOTIDE SEQUENCE [LARGE SCALE GENOMIC DNA]</scope>
    <source>
        <strain evidence="2 3">DSM 5831</strain>
    </source>
</reference>
<dbReference type="OrthoDB" id="9772751at2"/>
<dbReference type="Gene3D" id="3.40.50.150">
    <property type="entry name" value="Vaccinia Virus protein VP39"/>
    <property type="match status" value="1"/>
</dbReference>
<dbReference type="InterPro" id="IPR013216">
    <property type="entry name" value="Methyltransf_11"/>
</dbReference>
<keyword evidence="2" id="KW-0808">Transferase</keyword>
<organism evidence="2 3">
    <name type="scientific">Gemmata obscuriglobus</name>
    <dbReference type="NCBI Taxonomy" id="114"/>
    <lineage>
        <taxon>Bacteria</taxon>
        <taxon>Pseudomonadati</taxon>
        <taxon>Planctomycetota</taxon>
        <taxon>Planctomycetia</taxon>
        <taxon>Gemmatales</taxon>
        <taxon>Gemmataceae</taxon>
        <taxon>Gemmata</taxon>
    </lineage>
</organism>
<keyword evidence="3" id="KW-1185">Reference proteome</keyword>
<dbReference type="EMBL" id="CP025958">
    <property type="protein sequence ID" value="AWM41019.1"/>
    <property type="molecule type" value="Genomic_DNA"/>
</dbReference>
<dbReference type="GO" id="GO:0008757">
    <property type="term" value="F:S-adenosylmethionine-dependent methyltransferase activity"/>
    <property type="evidence" value="ECO:0007669"/>
    <property type="project" value="InterPro"/>
</dbReference>
<sequence>MESETGNLKLFAGPPETAELPVPPLPAPLPDPHVAATRELIRPSAVRPGRRNYEPYSAAWFEELEQKRYQRHGRWLPKALEFGRHPGESLLVLGCGLGIDAAAYARTGTSVTVATAPDERPDLIRENFDRNGLTGEFVALAGPRLPFADGAFDVVTWNALYDAAEPNPLRIDELFRVLKPGGKLIGLFPAHYDTAFWQSVLLPLQWLYWRRPADPTTAPKATARELVRHFRRFGEHRVSKRHLRRGELPYVWRLLPLVLLERIMGRVLVLKAKKPILAARLQAAQIDVGRVAA</sequence>
<evidence type="ECO:0000313" key="2">
    <source>
        <dbReference type="EMBL" id="AWM41019.1"/>
    </source>
</evidence>
<dbReference type="Proteomes" id="UP000245802">
    <property type="component" value="Chromosome"/>
</dbReference>
<dbReference type="KEGG" id="gog:C1280_31230"/>
<gene>
    <name evidence="2" type="ORF">C1280_31230</name>
</gene>
<dbReference type="SUPFAM" id="SSF53335">
    <property type="entry name" value="S-adenosyl-L-methionine-dependent methyltransferases"/>
    <property type="match status" value="1"/>
</dbReference>
<dbReference type="CDD" id="cd02440">
    <property type="entry name" value="AdoMet_MTases"/>
    <property type="match status" value="1"/>
</dbReference>
<dbReference type="RefSeq" id="WP_010045775.1">
    <property type="nucleotide sequence ID" value="NZ_CP025958.1"/>
</dbReference>
<proteinExistence type="predicted"/>
<dbReference type="InterPro" id="IPR029063">
    <property type="entry name" value="SAM-dependent_MTases_sf"/>
</dbReference>
<protein>
    <submittedName>
        <fullName evidence="2">Class I SAM-dependent methyltransferase</fullName>
    </submittedName>
</protein>
<dbReference type="AlphaFoldDB" id="A0A2Z3H2L0"/>
<accession>A0A2Z3H2L0</accession>
<evidence type="ECO:0000313" key="3">
    <source>
        <dbReference type="Proteomes" id="UP000245802"/>
    </source>
</evidence>
<name>A0A2Z3H2L0_9BACT</name>
<dbReference type="Pfam" id="PF08241">
    <property type="entry name" value="Methyltransf_11"/>
    <property type="match status" value="1"/>
</dbReference>
<dbReference type="GO" id="GO:0032259">
    <property type="term" value="P:methylation"/>
    <property type="evidence" value="ECO:0007669"/>
    <property type="project" value="UniProtKB-KW"/>
</dbReference>
<evidence type="ECO:0000259" key="1">
    <source>
        <dbReference type="Pfam" id="PF08241"/>
    </source>
</evidence>